<protein>
    <submittedName>
        <fullName evidence="1">Uncharacterized protein</fullName>
    </submittedName>
</protein>
<dbReference type="Proteomes" id="UP001565474">
    <property type="component" value="Unassembled WGS sequence"/>
</dbReference>
<sequence>MRRVGKATRAHQFRHTNEAMVGTALCAFAHPTAPAYFPLKFAARRSSVAFTPSLKSSVARSRVCSASS</sequence>
<evidence type="ECO:0000313" key="1">
    <source>
        <dbReference type="EMBL" id="MEY9470916.1"/>
    </source>
</evidence>
<reference evidence="1 2" key="1">
    <citation type="submission" date="2024-07" db="EMBL/GenBank/DDBJ databases">
        <title>Genomic Encyclopedia of Type Strains, Phase V (KMG-V): Genome sequencing to study the core and pangenomes of soil and plant-associated prokaryotes.</title>
        <authorList>
            <person name="Whitman W."/>
        </authorList>
    </citation>
    <scope>NUCLEOTIDE SEQUENCE [LARGE SCALE GENOMIC DNA]</scope>
    <source>
        <strain evidence="1 2">USDA 222</strain>
    </source>
</reference>
<proteinExistence type="predicted"/>
<evidence type="ECO:0000313" key="2">
    <source>
        <dbReference type="Proteomes" id="UP001565474"/>
    </source>
</evidence>
<accession>A0ABV4GHD7</accession>
<gene>
    <name evidence="1" type="ORF">ABH992_003315</name>
</gene>
<organism evidence="1 2">
    <name type="scientific">Bradyrhizobium yuanmingense</name>
    <dbReference type="NCBI Taxonomy" id="108015"/>
    <lineage>
        <taxon>Bacteria</taxon>
        <taxon>Pseudomonadati</taxon>
        <taxon>Pseudomonadota</taxon>
        <taxon>Alphaproteobacteria</taxon>
        <taxon>Hyphomicrobiales</taxon>
        <taxon>Nitrobacteraceae</taxon>
        <taxon>Bradyrhizobium</taxon>
    </lineage>
</organism>
<dbReference type="EMBL" id="JBGBZN010000002">
    <property type="protein sequence ID" value="MEY9470916.1"/>
    <property type="molecule type" value="Genomic_DNA"/>
</dbReference>
<keyword evidence="2" id="KW-1185">Reference proteome</keyword>
<comment type="caution">
    <text evidence="1">The sequence shown here is derived from an EMBL/GenBank/DDBJ whole genome shotgun (WGS) entry which is preliminary data.</text>
</comment>
<name>A0ABV4GHD7_9BRAD</name>